<evidence type="ECO:0000313" key="2">
    <source>
        <dbReference type="EMBL" id="KAG9396153.1"/>
    </source>
</evidence>
<keyword evidence="1" id="KW-0472">Membrane</keyword>
<protein>
    <submittedName>
        <fullName evidence="2">Uncharacterized protein</fullName>
    </submittedName>
</protein>
<sequence length="467" mass="51214">MRLPTRVDPGKRGDTDVTGLLYVGGQGLTLVSSRADDLATDGSGTKAMNNEKDAIHLTNGLPKKAFRLIMVLKNSVAFRVTVCFMLTGFVLLCIFLTTAAVCIQKITSNPYSDRVEHFKSLASGWSDYVDDLATIATTLAVSGDGASYTSFSVVTNQAISKYSQITDDIAESDLPTNDFIHAVDFLDSATTVRLPNGECDDDNEWKSQYTHRVAVRSGSTVLTDELDTVRFITRNWSSRLDAHGVYVRPVACDEGDSSAVVRCKQLCANQYGGTYTGDGCDLDFCHSLKEIESPIVLQLNGDNELTGDSMKEAGIYDSDAISSYVNRTLFLTALCESPTPTDSADDLEIIVRHSKDPWAYYESLGCTFGSETDSVWSILLIFFIAMTALLIPIFSTFPCFMLGGLAIGEWRSRRYAKRIEHAQPLYAFTDGNPLRSAFDDVGSVLDAEVMDLVEDKGTYVSLHELSR</sequence>
<dbReference type="EMBL" id="JAHDYR010000007">
    <property type="protein sequence ID" value="KAG9396153.1"/>
    <property type="molecule type" value="Genomic_DNA"/>
</dbReference>
<dbReference type="AlphaFoldDB" id="A0A8J6B5L4"/>
<keyword evidence="3" id="KW-1185">Reference proteome</keyword>
<reference evidence="2" key="1">
    <citation type="submission" date="2021-05" db="EMBL/GenBank/DDBJ databases">
        <title>A free-living protist that lacks canonical eukaryotic 1 DNA replication and segregation systems.</title>
        <authorList>
            <person name="Salas-Leiva D.E."/>
            <person name="Tromer E.C."/>
            <person name="Curtis B.A."/>
            <person name="Jerlstrom-Hultqvist J."/>
            <person name="Kolisko M."/>
            <person name="Yi Z."/>
            <person name="Salas-Leiva J.S."/>
            <person name="Gallot-Lavallee L."/>
            <person name="Kops G.J.P.L."/>
            <person name="Archibald J.M."/>
            <person name="Simpson A.G.B."/>
            <person name="Roger A.J."/>
        </authorList>
    </citation>
    <scope>NUCLEOTIDE SEQUENCE</scope>
    <source>
        <strain evidence="2">BICM</strain>
    </source>
</reference>
<organism evidence="2 3">
    <name type="scientific">Carpediemonas membranifera</name>
    <dbReference type="NCBI Taxonomy" id="201153"/>
    <lineage>
        <taxon>Eukaryota</taxon>
        <taxon>Metamonada</taxon>
        <taxon>Carpediemonas-like organisms</taxon>
        <taxon>Carpediemonas</taxon>
    </lineage>
</organism>
<gene>
    <name evidence="2" type="ORF">J8273_2505</name>
</gene>
<keyword evidence="1" id="KW-1133">Transmembrane helix</keyword>
<accession>A0A8J6B5L4</accession>
<dbReference type="Proteomes" id="UP000717585">
    <property type="component" value="Unassembled WGS sequence"/>
</dbReference>
<comment type="caution">
    <text evidence="2">The sequence shown here is derived from an EMBL/GenBank/DDBJ whole genome shotgun (WGS) entry which is preliminary data.</text>
</comment>
<feature type="transmembrane region" description="Helical" evidence="1">
    <location>
        <begin position="375"/>
        <end position="408"/>
    </location>
</feature>
<keyword evidence="1" id="KW-0812">Transmembrane</keyword>
<name>A0A8J6B5L4_9EUKA</name>
<feature type="transmembrane region" description="Helical" evidence="1">
    <location>
        <begin position="76"/>
        <end position="101"/>
    </location>
</feature>
<evidence type="ECO:0000313" key="3">
    <source>
        <dbReference type="Proteomes" id="UP000717585"/>
    </source>
</evidence>
<evidence type="ECO:0000256" key="1">
    <source>
        <dbReference type="SAM" id="Phobius"/>
    </source>
</evidence>
<proteinExistence type="predicted"/>